<keyword evidence="6" id="KW-0175">Coiled coil</keyword>
<comment type="similarity">
    <text evidence="1">Belongs to the RecJ family.</text>
</comment>
<reference evidence="10" key="2">
    <citation type="submission" date="2021-04" db="EMBL/GenBank/DDBJ databases">
        <authorList>
            <person name="Gilroy R."/>
        </authorList>
    </citation>
    <scope>NUCLEOTIDE SEQUENCE</scope>
    <source>
        <strain evidence="10">CHK185-5351</strain>
    </source>
</reference>
<evidence type="ECO:0000313" key="10">
    <source>
        <dbReference type="EMBL" id="HJC14631.1"/>
    </source>
</evidence>
<dbReference type="Pfam" id="PF17768">
    <property type="entry name" value="RecJ_OB"/>
    <property type="match status" value="1"/>
</dbReference>
<feature type="coiled-coil region" evidence="6">
    <location>
        <begin position="300"/>
        <end position="338"/>
    </location>
</feature>
<accession>A0A9D2N9L3</accession>
<protein>
    <recommendedName>
        <fullName evidence="2">Single-stranded-DNA-specific exonuclease RecJ</fullName>
    </recommendedName>
</protein>
<evidence type="ECO:0000256" key="3">
    <source>
        <dbReference type="ARBA" id="ARBA00022722"/>
    </source>
</evidence>
<evidence type="ECO:0000259" key="9">
    <source>
        <dbReference type="Pfam" id="PF17768"/>
    </source>
</evidence>
<evidence type="ECO:0000256" key="2">
    <source>
        <dbReference type="ARBA" id="ARBA00019841"/>
    </source>
</evidence>
<feature type="domain" description="RecJ OB" evidence="9">
    <location>
        <begin position="462"/>
        <end position="569"/>
    </location>
</feature>
<evidence type="ECO:0000256" key="4">
    <source>
        <dbReference type="ARBA" id="ARBA00022801"/>
    </source>
</evidence>
<dbReference type="Pfam" id="PF01368">
    <property type="entry name" value="DHH"/>
    <property type="match status" value="1"/>
</dbReference>
<dbReference type="Proteomes" id="UP000823849">
    <property type="component" value="Unassembled WGS sequence"/>
</dbReference>
<evidence type="ECO:0000256" key="1">
    <source>
        <dbReference type="ARBA" id="ARBA00005915"/>
    </source>
</evidence>
<dbReference type="NCBIfam" id="TIGR00644">
    <property type="entry name" value="recJ"/>
    <property type="match status" value="1"/>
</dbReference>
<dbReference type="GO" id="GO:0008409">
    <property type="term" value="F:5'-3' exonuclease activity"/>
    <property type="evidence" value="ECO:0007669"/>
    <property type="project" value="InterPro"/>
</dbReference>
<dbReference type="SUPFAM" id="SSF64182">
    <property type="entry name" value="DHH phosphoesterases"/>
    <property type="match status" value="1"/>
</dbReference>
<gene>
    <name evidence="10" type="primary">recJ</name>
    <name evidence="10" type="ORF">H9705_02210</name>
</gene>
<dbReference type="Gene3D" id="3.90.1640.30">
    <property type="match status" value="1"/>
</dbReference>
<dbReference type="Gene3D" id="3.10.310.30">
    <property type="match status" value="1"/>
</dbReference>
<reference evidence="10" key="1">
    <citation type="journal article" date="2021" name="PeerJ">
        <title>Extensive microbial diversity within the chicken gut microbiome revealed by metagenomics and culture.</title>
        <authorList>
            <person name="Gilroy R."/>
            <person name="Ravi A."/>
            <person name="Getino M."/>
            <person name="Pursley I."/>
            <person name="Horton D.L."/>
            <person name="Alikhan N.F."/>
            <person name="Baker D."/>
            <person name="Gharbi K."/>
            <person name="Hall N."/>
            <person name="Watson M."/>
            <person name="Adriaenssens E.M."/>
            <person name="Foster-Nyarko E."/>
            <person name="Jarju S."/>
            <person name="Secka A."/>
            <person name="Antonio M."/>
            <person name="Oren A."/>
            <person name="Chaudhuri R.R."/>
            <person name="La Ragione R."/>
            <person name="Hildebrand F."/>
            <person name="Pallen M.J."/>
        </authorList>
    </citation>
    <scope>NUCLEOTIDE SEQUENCE</scope>
    <source>
        <strain evidence="10">CHK185-5351</strain>
    </source>
</reference>
<dbReference type="AlphaFoldDB" id="A0A9D2N9L3"/>
<dbReference type="GO" id="GO:0003676">
    <property type="term" value="F:nucleic acid binding"/>
    <property type="evidence" value="ECO:0007669"/>
    <property type="project" value="InterPro"/>
</dbReference>
<dbReference type="GO" id="GO:0006310">
    <property type="term" value="P:DNA recombination"/>
    <property type="evidence" value="ECO:0007669"/>
    <property type="project" value="InterPro"/>
</dbReference>
<dbReference type="InterPro" id="IPR038763">
    <property type="entry name" value="DHH_sf"/>
</dbReference>
<organism evidence="10 11">
    <name type="scientific">Candidatus Fusicatenibacter intestinigallinarum</name>
    <dbReference type="NCBI Taxonomy" id="2838598"/>
    <lineage>
        <taxon>Bacteria</taxon>
        <taxon>Bacillati</taxon>
        <taxon>Bacillota</taxon>
        <taxon>Clostridia</taxon>
        <taxon>Lachnospirales</taxon>
        <taxon>Lachnospiraceae</taxon>
        <taxon>Fusicatenibacter</taxon>
    </lineage>
</organism>
<keyword evidence="3" id="KW-0540">Nuclease</keyword>
<proteinExistence type="inferred from homology"/>
<keyword evidence="5 10" id="KW-0269">Exonuclease</keyword>
<evidence type="ECO:0000313" key="11">
    <source>
        <dbReference type="Proteomes" id="UP000823849"/>
    </source>
</evidence>
<feature type="domain" description="DHHA1" evidence="8">
    <location>
        <begin position="355"/>
        <end position="448"/>
    </location>
</feature>
<keyword evidence="4" id="KW-0378">Hydrolase</keyword>
<sequence length="572" mass="64083">MERWVVAAKRADFQGIAERFQIDPVIARLIRNRDVVGDGQIREYLWGGLEDLHDPTQMKDMEKAAGILEEKIREGKQIRIIGDYDIDGIMSAYILLTGLRKLGAKADIRIPDRIADGYGLNENLVRQAKEDGADTILTCDNGIAALDQIRLAKELGMTVVVTDHHEVPYENLEDGTRVFRVPGADAVVNPKQKDCGYPFRGLCGGAVAWKLLQVMLKRFGHPDGEIYDWLEFAAIATVGDVMDLQGENRILVKEGLKRLHHTRNLGLQELIRVQGLEPDQVSAYHIGFVIGPCLNASGRLDTAERSLALLLAENREEAARLAGDLKALNESRKEMTRQGEEKAVRMVEESDLKKDKVLVVYLPECHESLAGIIAGRLREHFHKPAIVLTKSEDGVKGSGRSIEAYSMYEELCRCRELFTKFGGHPMAAGLSMAGEEQVAELREKLNRLTTLTEDDFVEKVTIDVPMPVSYITKRLISQIQLLEPFGKGNTKPLFAQKGLKVLSCRIFGKNRNVAKLQMEDPGGYRMDAVYFGDAESFARFAEEHPVLSVTYYPTVNVWNGRENLQITIQNYC</sequence>
<dbReference type="PANTHER" id="PTHR30255:SF2">
    <property type="entry name" value="SINGLE-STRANDED-DNA-SPECIFIC EXONUCLEASE RECJ"/>
    <property type="match status" value="1"/>
</dbReference>
<dbReference type="GO" id="GO:0006281">
    <property type="term" value="P:DNA repair"/>
    <property type="evidence" value="ECO:0007669"/>
    <property type="project" value="InterPro"/>
</dbReference>
<dbReference type="InterPro" id="IPR041122">
    <property type="entry name" value="RecJ_OB"/>
</dbReference>
<evidence type="ECO:0000259" key="7">
    <source>
        <dbReference type="Pfam" id="PF01368"/>
    </source>
</evidence>
<name>A0A9D2N9L3_9FIRM</name>
<dbReference type="EMBL" id="DWWU01000010">
    <property type="protein sequence ID" value="HJC14631.1"/>
    <property type="molecule type" value="Genomic_DNA"/>
</dbReference>
<comment type="caution">
    <text evidence="10">The sequence shown here is derived from an EMBL/GenBank/DDBJ whole genome shotgun (WGS) entry which is preliminary data.</text>
</comment>
<evidence type="ECO:0000256" key="5">
    <source>
        <dbReference type="ARBA" id="ARBA00022839"/>
    </source>
</evidence>
<dbReference type="Pfam" id="PF02272">
    <property type="entry name" value="DHHA1"/>
    <property type="match status" value="1"/>
</dbReference>
<dbReference type="PANTHER" id="PTHR30255">
    <property type="entry name" value="SINGLE-STRANDED-DNA-SPECIFIC EXONUCLEASE RECJ"/>
    <property type="match status" value="1"/>
</dbReference>
<evidence type="ECO:0000256" key="6">
    <source>
        <dbReference type="SAM" id="Coils"/>
    </source>
</evidence>
<dbReference type="InterPro" id="IPR051673">
    <property type="entry name" value="SSDNA_exonuclease_RecJ"/>
</dbReference>
<dbReference type="InterPro" id="IPR001667">
    <property type="entry name" value="DDH_dom"/>
</dbReference>
<dbReference type="InterPro" id="IPR003156">
    <property type="entry name" value="DHHA1_dom"/>
</dbReference>
<feature type="domain" description="DDH" evidence="7">
    <location>
        <begin position="77"/>
        <end position="236"/>
    </location>
</feature>
<dbReference type="InterPro" id="IPR004610">
    <property type="entry name" value="RecJ"/>
</dbReference>
<evidence type="ECO:0000259" key="8">
    <source>
        <dbReference type="Pfam" id="PF02272"/>
    </source>
</evidence>